<gene>
    <name evidence="2" type="ORF">DVK44_16505</name>
</gene>
<protein>
    <submittedName>
        <fullName evidence="2">Ig-like domain repeat protein</fullName>
    </submittedName>
</protein>
<reference evidence="3" key="1">
    <citation type="submission" date="2018-07" db="EMBL/GenBank/DDBJ databases">
        <authorList>
            <person name="Zhao J."/>
        </authorList>
    </citation>
    <scope>NUCLEOTIDE SEQUENCE [LARGE SCALE GENOMIC DNA]</scope>
    <source>
        <strain evidence="3">GSSD-12</strain>
    </source>
</reference>
<dbReference type="AlphaFoldDB" id="A0A345HQQ3"/>
<evidence type="ECO:0000259" key="1">
    <source>
        <dbReference type="Pfam" id="PF16640"/>
    </source>
</evidence>
<dbReference type="KEGG" id="spad:DVK44_16505"/>
<dbReference type="EMBL" id="CP031194">
    <property type="protein sequence ID" value="AXG79027.1"/>
    <property type="molecule type" value="Genomic_DNA"/>
</dbReference>
<dbReference type="RefSeq" id="WP_114660361.1">
    <property type="nucleotide sequence ID" value="NZ_CP031194.1"/>
</dbReference>
<feature type="domain" description="Bacterial Ig-like" evidence="1">
    <location>
        <begin position="1130"/>
        <end position="1221"/>
    </location>
</feature>
<dbReference type="Proteomes" id="UP000253868">
    <property type="component" value="Chromosome"/>
</dbReference>
<evidence type="ECO:0000313" key="2">
    <source>
        <dbReference type="EMBL" id="AXG79027.1"/>
    </source>
</evidence>
<dbReference type="Gene3D" id="2.60.40.10">
    <property type="entry name" value="Immunoglobulins"/>
    <property type="match status" value="2"/>
</dbReference>
<dbReference type="SUPFAM" id="SSF141072">
    <property type="entry name" value="CalX-like"/>
    <property type="match status" value="1"/>
</dbReference>
<organism evidence="2 3">
    <name type="scientific">Streptomyces paludis</name>
    <dbReference type="NCBI Taxonomy" id="2282738"/>
    <lineage>
        <taxon>Bacteria</taxon>
        <taxon>Bacillati</taxon>
        <taxon>Actinomycetota</taxon>
        <taxon>Actinomycetes</taxon>
        <taxon>Kitasatosporales</taxon>
        <taxon>Streptomycetaceae</taxon>
        <taxon>Streptomyces</taxon>
    </lineage>
</organism>
<evidence type="ECO:0000313" key="3">
    <source>
        <dbReference type="Proteomes" id="UP000253868"/>
    </source>
</evidence>
<proteinExistence type="predicted"/>
<accession>A0A345HQQ3</accession>
<dbReference type="SUPFAM" id="SSF53474">
    <property type="entry name" value="alpha/beta-Hydrolases"/>
    <property type="match status" value="1"/>
</dbReference>
<dbReference type="Gene3D" id="3.40.50.1820">
    <property type="entry name" value="alpha/beta hydrolase"/>
    <property type="match status" value="1"/>
</dbReference>
<dbReference type="InterPro" id="IPR013783">
    <property type="entry name" value="Ig-like_fold"/>
</dbReference>
<sequence>MTRAAGGYVVALELDDALPVKSDIPELVADGTDLGPAVESADGRTLTVSTTDDSVASAKKVTWQWSTGGNSTATGPTTLLSAAAQAKARKLTEAASEAKAEANPRIAANSVAGDVGGAGTTADDPTTIGTGAYTVADYNFGAQSIALAGIGGIRGEVQGRIYVPTDGKPHPVVIFQHGRHSSCYNTTTLRAQSGWPCPAGTAPILSYAGYDGAAEALAADGVTVISISANAINANDNQLAPDYGARARGQLVLDTLSLLKKAGSGEPVVLSDAATGRDVTLEQALAAGRDTLPSGTLTPAQLVGSMDFGSIGLMGHSRGGEGVVAATTLNAALPQPWGIKSVLPLAPVDFTRTTLPDVITTTMLPYCDGDVSDLQGQHFYADSRDTFSDDVHRSALWVMGADHNFFNTQWTPPVPGGSDDWSSASDAVCGTNATALASGKNIRLTAQQQYQVGAAYMSGFFQATLRGRTQFQGMFDGSQLLPPSVAAFADVRTVVHQPSSARRDIATFKKTSPLIGTTTAATATVCANKSGRTVPEPYPLCTNPGSVLTNQQLPYWTPAAFAPNVPLNIMTHLTWTATTGALSVTLPAAQQNVSGYDAMTVAMSPDESVTTGTDMTLSVSDAAGRTWSGKVSELNSWGVTRMPASGSTLLGKIVLQQVNVPTATLAAAGLDLTRVTRVTFTAAVGADGVTAGGVYLSDLSFGNKALGTPGAQPRPTVNVASTRVEEGNGPGASQVAVYLSQPSASPVSAYLTVIGSATGKVGLAMQKVTFAPGTTCRVADIPATGDNLPGAAATTAFKLGVSNSSDAVLGGQAFGTITVREDDGVTGTATPAPPVGVQGDPCDEYAALARPGALTVSDTGPEPGAALTVGGSGYRAGESVAFGIGETALGSAIAAADGSVTLQVTVPADQPYGTATLRAVGAGSGFTATADIDVLATTTTALTLTPAAPRINEAVTLKASVTGPGTDGGTVTFRDGTTVLGTAPVADGTASLTLPAGFKAGTYSFTAGFGGTTSADTSASAPVQLVLVKGKTTIAMVLAAKSTAYGRAVSGVFAVAGATSGTVDVDYGSGSLTAKVGSKGTGSFTLPASLKVGAHTVSVRFTGTDFVDPSAVASQKLTVAKAKTKSTLALSKTSQPKGKAQTVKVTVGGQSGAAYPTGKIKVTAKVGGKSTTKEVTLTASKKGVISFSFTLPNQKGTATVTAVYGGDGNFLASTSAPKKVKLT</sequence>
<name>A0A345HQQ3_9ACTN</name>
<feature type="domain" description="Bacterial Ig-like" evidence="1">
    <location>
        <begin position="942"/>
        <end position="1025"/>
    </location>
</feature>
<dbReference type="InterPro" id="IPR029058">
    <property type="entry name" value="AB_hydrolase_fold"/>
</dbReference>
<dbReference type="InterPro" id="IPR038081">
    <property type="entry name" value="CalX-like_sf"/>
</dbReference>
<dbReference type="GO" id="GO:0005975">
    <property type="term" value="P:carbohydrate metabolic process"/>
    <property type="evidence" value="ECO:0007669"/>
    <property type="project" value="UniProtKB-ARBA"/>
</dbReference>
<dbReference type="OrthoDB" id="6646510at2"/>
<dbReference type="InterPro" id="IPR032109">
    <property type="entry name" value="Big_3_5"/>
</dbReference>
<dbReference type="Pfam" id="PF16640">
    <property type="entry name" value="Big_3_5"/>
    <property type="match status" value="2"/>
</dbReference>
<keyword evidence="3" id="KW-1185">Reference proteome</keyword>